<keyword evidence="5 9" id="KW-0479">Metal-binding</keyword>
<proteinExistence type="inferred from homology"/>
<dbReference type="InterPro" id="IPR001128">
    <property type="entry name" value="Cyt_P450"/>
</dbReference>
<dbReference type="GO" id="GO:0016705">
    <property type="term" value="F:oxidoreductase activity, acting on paired donors, with incorporation or reduction of molecular oxygen"/>
    <property type="evidence" value="ECO:0007669"/>
    <property type="project" value="InterPro"/>
</dbReference>
<comment type="cofactor">
    <cofactor evidence="1 9">
        <name>heme</name>
        <dbReference type="ChEBI" id="CHEBI:30413"/>
    </cofactor>
</comment>
<dbReference type="PRINTS" id="PR00385">
    <property type="entry name" value="P450"/>
</dbReference>
<dbReference type="EMBL" id="JADNYJ010000048">
    <property type="protein sequence ID" value="KAF8900283.1"/>
    <property type="molecule type" value="Genomic_DNA"/>
</dbReference>
<accession>A0A9P5NMM0</accession>
<dbReference type="PANTHER" id="PTHR46300:SF7">
    <property type="entry name" value="P450, PUTATIVE (EUROFUNG)-RELATED"/>
    <property type="match status" value="1"/>
</dbReference>
<dbReference type="Gene3D" id="1.10.630.10">
    <property type="entry name" value="Cytochrome P450"/>
    <property type="match status" value="1"/>
</dbReference>
<evidence type="ECO:0000256" key="3">
    <source>
        <dbReference type="ARBA" id="ARBA00010617"/>
    </source>
</evidence>
<evidence type="ECO:0000256" key="7">
    <source>
        <dbReference type="ARBA" id="ARBA00023004"/>
    </source>
</evidence>
<dbReference type="GO" id="GO:0020037">
    <property type="term" value="F:heme binding"/>
    <property type="evidence" value="ECO:0007669"/>
    <property type="project" value="InterPro"/>
</dbReference>
<dbReference type="Proteomes" id="UP000724874">
    <property type="component" value="Unassembled WGS sequence"/>
</dbReference>
<comment type="pathway">
    <text evidence="2">Secondary metabolite biosynthesis.</text>
</comment>
<sequence>MDIDRNLLGLAATAVACLVIWSLRRIKPKFSSDSLPPGPRPLPLVGNVFDMPRKKEWETFSKWAREYGDIVFLNVAGHPVVILSSVKATTDLLLDRSSIYSDRPHFPLIDLTGHRTFNFGFMSYNKDWIAHRKIFASGFSKASLSDYHESHRVATLNLLKNFYRDPANYANHFRLHAGQLIIDVTYGIPVTSFEDPLIQLAERVLKTVSLSVSPMMWVLNLVPIVQALPTWLGGDNFTRRFSLWKKELLDLQVMPYERTKASMVSGSSKTSFTSSLLRDIESNGGSPDEERLIRNCAAVAYGAASTAFLLAMLLYPEVQARAQREIDSIIGPGRLPDFSDRPQLPYIGAILKEVLRWHTPTPQGIPHLLTRDDHYRDFVLPAGCIVIGNIWGILHDPIVFEDPFEFRPERHLYPKSEESAVQMEVFSRVAFGFGRRSCPGKLFAEDELWLMFAQFLAIYNVSPDPNHPPAKPDFGSGAISHPIPFKCTILPRSDNAKSLIEQMTYA</sequence>
<dbReference type="GO" id="GO:0004497">
    <property type="term" value="F:monooxygenase activity"/>
    <property type="evidence" value="ECO:0007669"/>
    <property type="project" value="UniProtKB-KW"/>
</dbReference>
<dbReference type="InterPro" id="IPR017972">
    <property type="entry name" value="Cyt_P450_CS"/>
</dbReference>
<dbReference type="PRINTS" id="PR00463">
    <property type="entry name" value="EP450I"/>
</dbReference>
<dbReference type="GO" id="GO:0005506">
    <property type="term" value="F:iron ion binding"/>
    <property type="evidence" value="ECO:0007669"/>
    <property type="project" value="InterPro"/>
</dbReference>
<evidence type="ECO:0000313" key="12">
    <source>
        <dbReference type="Proteomes" id="UP000724874"/>
    </source>
</evidence>
<feature type="binding site" description="axial binding residue" evidence="9">
    <location>
        <position position="438"/>
    </location>
    <ligand>
        <name>heme</name>
        <dbReference type="ChEBI" id="CHEBI:30413"/>
    </ligand>
    <ligandPart>
        <name>Fe</name>
        <dbReference type="ChEBI" id="CHEBI:18248"/>
    </ligandPart>
</feature>
<protein>
    <submittedName>
        <fullName evidence="11">Cytochrome P450</fullName>
    </submittedName>
</protein>
<dbReference type="InterPro" id="IPR036396">
    <property type="entry name" value="Cyt_P450_sf"/>
</dbReference>
<evidence type="ECO:0000256" key="10">
    <source>
        <dbReference type="RuleBase" id="RU000461"/>
    </source>
</evidence>
<keyword evidence="8 10" id="KW-0503">Monooxygenase</keyword>
<evidence type="ECO:0000256" key="6">
    <source>
        <dbReference type="ARBA" id="ARBA00023002"/>
    </source>
</evidence>
<dbReference type="CDD" id="cd11065">
    <property type="entry name" value="CYP64-like"/>
    <property type="match status" value="1"/>
</dbReference>
<evidence type="ECO:0000256" key="5">
    <source>
        <dbReference type="ARBA" id="ARBA00022723"/>
    </source>
</evidence>
<dbReference type="OrthoDB" id="2789670at2759"/>
<reference evidence="11" key="1">
    <citation type="submission" date="2020-11" db="EMBL/GenBank/DDBJ databases">
        <authorList>
            <consortium name="DOE Joint Genome Institute"/>
            <person name="Ahrendt S."/>
            <person name="Riley R."/>
            <person name="Andreopoulos W."/>
            <person name="LaButti K."/>
            <person name="Pangilinan J."/>
            <person name="Ruiz-duenas F.J."/>
            <person name="Barrasa J.M."/>
            <person name="Sanchez-Garcia M."/>
            <person name="Camarero S."/>
            <person name="Miyauchi S."/>
            <person name="Serrano A."/>
            <person name="Linde D."/>
            <person name="Babiker R."/>
            <person name="Drula E."/>
            <person name="Ayuso-Fernandez I."/>
            <person name="Pacheco R."/>
            <person name="Padilla G."/>
            <person name="Ferreira P."/>
            <person name="Barriuso J."/>
            <person name="Kellner H."/>
            <person name="Castanera R."/>
            <person name="Alfaro M."/>
            <person name="Ramirez L."/>
            <person name="Pisabarro A.G."/>
            <person name="Kuo A."/>
            <person name="Tritt A."/>
            <person name="Lipzen A."/>
            <person name="He G."/>
            <person name="Yan M."/>
            <person name="Ng V."/>
            <person name="Cullen D."/>
            <person name="Martin F."/>
            <person name="Rosso M.-N."/>
            <person name="Henrissat B."/>
            <person name="Hibbett D."/>
            <person name="Martinez A.T."/>
            <person name="Grigoriev I.V."/>
        </authorList>
    </citation>
    <scope>NUCLEOTIDE SEQUENCE</scope>
    <source>
        <strain evidence="11">AH 44721</strain>
    </source>
</reference>
<evidence type="ECO:0000313" key="11">
    <source>
        <dbReference type="EMBL" id="KAF8900283.1"/>
    </source>
</evidence>
<dbReference type="Pfam" id="PF00067">
    <property type="entry name" value="p450"/>
    <property type="match status" value="1"/>
</dbReference>
<keyword evidence="12" id="KW-1185">Reference proteome</keyword>
<gene>
    <name evidence="11" type="ORF">CPB84DRAFT_1815435</name>
</gene>
<evidence type="ECO:0000256" key="2">
    <source>
        <dbReference type="ARBA" id="ARBA00005179"/>
    </source>
</evidence>
<dbReference type="AlphaFoldDB" id="A0A9P5NMM0"/>
<dbReference type="SUPFAM" id="SSF48264">
    <property type="entry name" value="Cytochrome P450"/>
    <property type="match status" value="1"/>
</dbReference>
<dbReference type="InterPro" id="IPR050364">
    <property type="entry name" value="Cytochrome_P450_fung"/>
</dbReference>
<keyword evidence="6 10" id="KW-0560">Oxidoreductase</keyword>
<comment type="similarity">
    <text evidence="3 10">Belongs to the cytochrome P450 family.</text>
</comment>
<evidence type="ECO:0000256" key="4">
    <source>
        <dbReference type="ARBA" id="ARBA00022617"/>
    </source>
</evidence>
<evidence type="ECO:0000256" key="9">
    <source>
        <dbReference type="PIRSR" id="PIRSR602401-1"/>
    </source>
</evidence>
<keyword evidence="7 9" id="KW-0408">Iron</keyword>
<dbReference type="PROSITE" id="PS51257">
    <property type="entry name" value="PROKAR_LIPOPROTEIN"/>
    <property type="match status" value="1"/>
</dbReference>
<dbReference type="PANTHER" id="PTHR46300">
    <property type="entry name" value="P450, PUTATIVE (EUROFUNG)-RELATED-RELATED"/>
    <property type="match status" value="1"/>
</dbReference>
<name>A0A9P5NMM0_GYMJU</name>
<comment type="caution">
    <text evidence="11">The sequence shown here is derived from an EMBL/GenBank/DDBJ whole genome shotgun (WGS) entry which is preliminary data.</text>
</comment>
<evidence type="ECO:0000256" key="8">
    <source>
        <dbReference type="ARBA" id="ARBA00023033"/>
    </source>
</evidence>
<keyword evidence="4 9" id="KW-0349">Heme</keyword>
<dbReference type="PROSITE" id="PS00086">
    <property type="entry name" value="CYTOCHROME_P450"/>
    <property type="match status" value="1"/>
</dbReference>
<evidence type="ECO:0000256" key="1">
    <source>
        <dbReference type="ARBA" id="ARBA00001971"/>
    </source>
</evidence>
<dbReference type="InterPro" id="IPR002401">
    <property type="entry name" value="Cyt_P450_E_grp-I"/>
</dbReference>
<organism evidence="11 12">
    <name type="scientific">Gymnopilus junonius</name>
    <name type="common">Spectacular rustgill mushroom</name>
    <name type="synonym">Gymnopilus spectabilis subsp. junonius</name>
    <dbReference type="NCBI Taxonomy" id="109634"/>
    <lineage>
        <taxon>Eukaryota</taxon>
        <taxon>Fungi</taxon>
        <taxon>Dikarya</taxon>
        <taxon>Basidiomycota</taxon>
        <taxon>Agaricomycotina</taxon>
        <taxon>Agaricomycetes</taxon>
        <taxon>Agaricomycetidae</taxon>
        <taxon>Agaricales</taxon>
        <taxon>Agaricineae</taxon>
        <taxon>Hymenogastraceae</taxon>
        <taxon>Gymnopilus</taxon>
    </lineage>
</organism>